<organism evidence="1 2">
    <name type="scientific">Mythimna loreyi</name>
    <dbReference type="NCBI Taxonomy" id="667449"/>
    <lineage>
        <taxon>Eukaryota</taxon>
        <taxon>Metazoa</taxon>
        <taxon>Ecdysozoa</taxon>
        <taxon>Arthropoda</taxon>
        <taxon>Hexapoda</taxon>
        <taxon>Insecta</taxon>
        <taxon>Pterygota</taxon>
        <taxon>Neoptera</taxon>
        <taxon>Endopterygota</taxon>
        <taxon>Lepidoptera</taxon>
        <taxon>Glossata</taxon>
        <taxon>Ditrysia</taxon>
        <taxon>Noctuoidea</taxon>
        <taxon>Noctuidae</taxon>
        <taxon>Noctuinae</taxon>
        <taxon>Hadenini</taxon>
        <taxon>Mythimna</taxon>
    </lineage>
</organism>
<evidence type="ECO:0000313" key="1">
    <source>
        <dbReference type="EMBL" id="KAJ8730616.1"/>
    </source>
</evidence>
<reference evidence="1" key="1">
    <citation type="submission" date="2023-03" db="EMBL/GenBank/DDBJ databases">
        <title>Chromosome-level genomes of two armyworms, Mythimna separata and Mythimna loreyi, provide insights into the biosynthesis and reception of sex pheromones.</title>
        <authorList>
            <person name="Zhao H."/>
        </authorList>
    </citation>
    <scope>NUCLEOTIDE SEQUENCE</scope>
    <source>
        <strain evidence="1">BeijingLab</strain>
    </source>
</reference>
<sequence length="701" mass="79709">MFPGVILSLILVNLVCFCSVKGHIEQPIPNEALDQNLYEEVLDTEQCLEQIEIIRNNTFLALFFADAGIRIPRGFLEGNMLDMGNYHQCIGLNQLIAPNTEIQGKYCMIQVPLNQTFDIPWDRPETSNFNPNLLRMDGETLKLLEEYEAVRREMQAMTGVIDNRTIAENPLAALSFSLAVCIPKPCTTEQAINSFLFNISSVGFTYTDDFCRLPNDKPWVPGDTVAVVIVSLIGLVTVLSTAFDVWHTIIKKRDPKTVSVVGRMFSVYTNGRRVMNFQSPPNSIECLDGIRALAMMWVVLAHSFSTEPHWFNPIDGYLWMTSWQSLWVIAATVTVDTFFMLSGFLVVYTTVGKFNSKQLLKNVHLFWLNRLLRMFPLLASAALFEATYLNRMSDGPIWSTVEGHVHRCRTSWWSTLLHIQNYMNPTNTCIGQTWYLAIDVQLHILSPLLLFWVLLGNKRIAWAALLTGLVGILVASTTYNFIMEFPSTMSGRPEETLYYSVNYYMNTLTRASPFFVGMMFGYVVKTKKLVMSKITTVCYWIAAFSISTFIVYSNYPIGQPNWDNQVVDSLFNSFIRPLWAFFVGCMVYACANGYGGPINWFLSLRVWKLQSRMSYGIYLFHYGLMGAINNSAVTPAYFTVKYVLFKFLAHYTLAFLVTFTLVLLLDAPCSTLFKLVLGGASKKPIKKEEDEEPKKDLEKTV</sequence>
<keyword evidence="2" id="KW-1185">Reference proteome</keyword>
<evidence type="ECO:0000313" key="2">
    <source>
        <dbReference type="Proteomes" id="UP001231649"/>
    </source>
</evidence>
<protein>
    <submittedName>
        <fullName evidence="1">Uncharacterized protein</fullName>
    </submittedName>
</protein>
<dbReference type="Proteomes" id="UP001231649">
    <property type="component" value="Chromosome 12"/>
</dbReference>
<dbReference type="EMBL" id="CM056788">
    <property type="protein sequence ID" value="KAJ8730616.1"/>
    <property type="molecule type" value="Genomic_DNA"/>
</dbReference>
<comment type="caution">
    <text evidence="1">The sequence shown here is derived from an EMBL/GenBank/DDBJ whole genome shotgun (WGS) entry which is preliminary data.</text>
</comment>
<gene>
    <name evidence="1" type="ORF">PYW08_002029</name>
</gene>
<proteinExistence type="predicted"/>
<name>A0ACC2R171_9NEOP</name>
<accession>A0ACC2R171</accession>